<gene>
    <name evidence="2" type="ORF">ODALV1_LOCUS4012</name>
</gene>
<name>A0ABP1PWJ9_9HEXA</name>
<proteinExistence type="predicted"/>
<feature type="compositionally biased region" description="Basic and acidic residues" evidence="1">
    <location>
        <begin position="122"/>
        <end position="131"/>
    </location>
</feature>
<feature type="region of interest" description="Disordered" evidence="1">
    <location>
        <begin position="34"/>
        <end position="355"/>
    </location>
</feature>
<evidence type="ECO:0000313" key="3">
    <source>
        <dbReference type="Proteomes" id="UP001642540"/>
    </source>
</evidence>
<feature type="compositionally biased region" description="Polar residues" evidence="1">
    <location>
        <begin position="482"/>
        <end position="501"/>
    </location>
</feature>
<evidence type="ECO:0000256" key="1">
    <source>
        <dbReference type="SAM" id="MobiDB-lite"/>
    </source>
</evidence>
<keyword evidence="3" id="KW-1185">Reference proteome</keyword>
<feature type="compositionally biased region" description="Basic and acidic residues" evidence="1">
    <location>
        <begin position="93"/>
        <end position="114"/>
    </location>
</feature>
<feature type="region of interest" description="Disordered" evidence="1">
    <location>
        <begin position="369"/>
        <end position="411"/>
    </location>
</feature>
<feature type="compositionally biased region" description="Basic and acidic residues" evidence="1">
    <location>
        <begin position="449"/>
        <end position="467"/>
    </location>
</feature>
<feature type="compositionally biased region" description="Polar residues" evidence="1">
    <location>
        <begin position="298"/>
        <end position="322"/>
    </location>
</feature>
<feature type="compositionally biased region" description="Polar residues" evidence="1">
    <location>
        <begin position="142"/>
        <end position="169"/>
    </location>
</feature>
<protein>
    <submittedName>
        <fullName evidence="2">Uncharacterized protein</fullName>
    </submittedName>
</protein>
<sequence length="1080" mass="117213">MDKSSDRNKLPDNFFIRRRPRRLTTALFHLPVAPKLTEKEQGSPSNCIGNNNVNVSKKQSDDDCQNPNAKIERAPVDDWDSGSNDDTVKQQGRKSDSNCKINEKGSDSCDHGSSDKAAGTDSPKRPEEMKGAQRRPFGNMPQGGQHQQQRHYSPPGSNKQQGQHSNTSPKQHHEQVTVPLKKQDSPSNSQKQNYGRQQQGPSKHFNQRDQHHKHLGGQQFNNKSSDQKDNQDQKIGQRQQLNGNPGQVNHQGQNYGQQRQWINKPGQINQGQKFGNQRRWRNESPNNNKNEGNRHQQHWGNNTLNQKPHPQGSGSKCDQRQQGPIDEGHLPSSPSCQQLSEEPPPMMCEPYDSYESKEYPPQMIMKNGNNAMSAQPRNSTNQHGFGSKINNQRPASSGTGKTITSDENQTRCSVEHRNMPNNQRHFAKHQRGSWNHAGMDTQQRGAVGFDRKGLQPSKCGDHGDRLKKNNQGSNGGNGDMKQGSNGMSGNRFDSQKNQGHPNQRRDSFNNNGGMAKRPANYFNTPLEAIIKWLDADKRRRPSEKVVSPQATVEPQNIKDENGSCTNPSETYELAKTTENQGGYSPPLEPTATVTPENKVISEVVLEMIITISRDAAEEVAVVVEPSTSVAETDFDVHESEAITVEANTTSIDAKTEETKPEAREIPSETVVTSQKPTIAPLEVPVTLPVTFTPPQSVTPPETHINSPETVLPLPGVVVTLPESSLPSSPSSTVAQETDVTSQTANIASTGINVTLPESIILPPSNAVTPAEADVNSPKTVLASHGIAVIPPESSKSPPSTVVQETAVTSQRANISSPGIAVPPSESIIFPTSSVISFPETDVASPKALLASSESSVTSPEPATPTPLTPPVAVGTLPTVVVTLPQGIVKLVETNDAMVKTIGTSTAAVIPSLDALKSPQEDSSTFQWVGESTPGAVESETSVHKLKAARIDLETVVAQLELARIEKVAGNKPKEFPEVGGQKNGSISSMELVDTSYKTTSAPQETAVSLPDATLKKVVEIEGTSEEQPKHVECVSATSSQVPEQETLDGTSYINFGNTSGYGFLDLEAIHQKIYEGESSP</sequence>
<comment type="caution">
    <text evidence="2">The sequence shown here is derived from an EMBL/GenBank/DDBJ whole genome shotgun (WGS) entry which is preliminary data.</text>
</comment>
<feature type="compositionally biased region" description="Polar residues" evidence="1">
    <location>
        <begin position="233"/>
        <end position="275"/>
    </location>
</feature>
<feature type="region of interest" description="Disordered" evidence="1">
    <location>
        <begin position="541"/>
        <end position="566"/>
    </location>
</feature>
<feature type="compositionally biased region" description="Polar residues" evidence="1">
    <location>
        <begin position="42"/>
        <end position="57"/>
    </location>
</feature>
<dbReference type="EMBL" id="CAXLJM020000013">
    <property type="protein sequence ID" value="CAL8078149.1"/>
    <property type="molecule type" value="Genomic_DNA"/>
</dbReference>
<evidence type="ECO:0000313" key="2">
    <source>
        <dbReference type="EMBL" id="CAL8078149.1"/>
    </source>
</evidence>
<dbReference type="Proteomes" id="UP001642540">
    <property type="component" value="Unassembled WGS sequence"/>
</dbReference>
<organism evidence="2 3">
    <name type="scientific">Orchesella dallaii</name>
    <dbReference type="NCBI Taxonomy" id="48710"/>
    <lineage>
        <taxon>Eukaryota</taxon>
        <taxon>Metazoa</taxon>
        <taxon>Ecdysozoa</taxon>
        <taxon>Arthropoda</taxon>
        <taxon>Hexapoda</taxon>
        <taxon>Collembola</taxon>
        <taxon>Entomobryomorpha</taxon>
        <taxon>Entomobryoidea</taxon>
        <taxon>Orchesellidae</taxon>
        <taxon>Orchesellinae</taxon>
        <taxon>Orchesella</taxon>
    </lineage>
</organism>
<accession>A0ABP1PWJ9</accession>
<feature type="region of interest" description="Disordered" evidence="1">
    <location>
        <begin position="654"/>
        <end position="674"/>
    </location>
</feature>
<reference evidence="2 3" key="1">
    <citation type="submission" date="2024-08" db="EMBL/GenBank/DDBJ databases">
        <authorList>
            <person name="Cucini C."/>
            <person name="Frati F."/>
        </authorList>
    </citation>
    <scope>NUCLEOTIDE SEQUENCE [LARGE SCALE GENOMIC DNA]</scope>
</reference>
<feature type="region of interest" description="Disordered" evidence="1">
    <location>
        <begin position="448"/>
        <end position="517"/>
    </location>
</feature>
<feature type="compositionally biased region" description="Polar residues" evidence="1">
    <location>
        <begin position="185"/>
        <end position="201"/>
    </location>
</feature>
<feature type="compositionally biased region" description="Basic and acidic residues" evidence="1">
    <location>
        <begin position="654"/>
        <end position="666"/>
    </location>
</feature>